<keyword evidence="2" id="KW-1185">Reference proteome</keyword>
<dbReference type="PANTHER" id="PTHR46579:SF1">
    <property type="entry name" value="F5_8 TYPE C DOMAIN-CONTAINING PROTEIN"/>
    <property type="match status" value="1"/>
</dbReference>
<accession>A0AAD7HXR1</accession>
<sequence>RTPAECRLWMEKYNTAPTAAAAQRYFNQSGLRWTEFLRLPYFDVSRMIVVDCMHNLFLGLLREHFQAVRPSVVFGNVFNKSDMEELWKDIAQVVKPSWVTSMPFQVGGSAGGGKLKADQWRVLSTVYMPLTLVRLWFDSDPGSEQRQVLDLTMNLVSAVILAASRETSTSIAQAYHEHMLNYRTGLQKLFPKYECHPNHHMALHITECLRLFGPVHGWWTFPFERLIGSLQRIPTNYR</sequence>
<feature type="non-terminal residue" evidence="1">
    <location>
        <position position="1"/>
    </location>
</feature>
<feature type="non-terminal residue" evidence="1">
    <location>
        <position position="238"/>
    </location>
</feature>
<dbReference type="Proteomes" id="UP001215598">
    <property type="component" value="Unassembled WGS sequence"/>
</dbReference>
<dbReference type="AlphaFoldDB" id="A0AAD7HXR1"/>
<name>A0AAD7HXR1_9AGAR</name>
<protein>
    <recommendedName>
        <fullName evidence="3">DUF4218 domain-containing protein</fullName>
    </recommendedName>
</protein>
<reference evidence="1" key="1">
    <citation type="submission" date="2023-03" db="EMBL/GenBank/DDBJ databases">
        <title>Massive genome expansion in bonnet fungi (Mycena s.s.) driven by repeated elements and novel gene families across ecological guilds.</title>
        <authorList>
            <consortium name="Lawrence Berkeley National Laboratory"/>
            <person name="Harder C.B."/>
            <person name="Miyauchi S."/>
            <person name="Viragh M."/>
            <person name="Kuo A."/>
            <person name="Thoen E."/>
            <person name="Andreopoulos B."/>
            <person name="Lu D."/>
            <person name="Skrede I."/>
            <person name="Drula E."/>
            <person name="Henrissat B."/>
            <person name="Morin E."/>
            <person name="Kohler A."/>
            <person name="Barry K."/>
            <person name="LaButti K."/>
            <person name="Morin E."/>
            <person name="Salamov A."/>
            <person name="Lipzen A."/>
            <person name="Mereny Z."/>
            <person name="Hegedus B."/>
            <person name="Baldrian P."/>
            <person name="Stursova M."/>
            <person name="Weitz H."/>
            <person name="Taylor A."/>
            <person name="Grigoriev I.V."/>
            <person name="Nagy L.G."/>
            <person name="Martin F."/>
            <person name="Kauserud H."/>
        </authorList>
    </citation>
    <scope>NUCLEOTIDE SEQUENCE</scope>
    <source>
        <strain evidence="1">CBHHK182m</strain>
    </source>
</reference>
<evidence type="ECO:0008006" key="3">
    <source>
        <dbReference type="Google" id="ProtNLM"/>
    </source>
</evidence>
<comment type="caution">
    <text evidence="1">The sequence shown here is derived from an EMBL/GenBank/DDBJ whole genome shotgun (WGS) entry which is preliminary data.</text>
</comment>
<dbReference type="EMBL" id="JARKIB010000158">
    <property type="protein sequence ID" value="KAJ7730560.1"/>
    <property type="molecule type" value="Genomic_DNA"/>
</dbReference>
<proteinExistence type="predicted"/>
<gene>
    <name evidence="1" type="ORF">B0H16DRAFT_1278766</name>
</gene>
<dbReference type="PANTHER" id="PTHR46579">
    <property type="entry name" value="F5/8 TYPE C DOMAIN-CONTAINING PROTEIN-RELATED"/>
    <property type="match status" value="1"/>
</dbReference>
<evidence type="ECO:0000313" key="2">
    <source>
        <dbReference type="Proteomes" id="UP001215598"/>
    </source>
</evidence>
<organism evidence="1 2">
    <name type="scientific">Mycena metata</name>
    <dbReference type="NCBI Taxonomy" id="1033252"/>
    <lineage>
        <taxon>Eukaryota</taxon>
        <taxon>Fungi</taxon>
        <taxon>Dikarya</taxon>
        <taxon>Basidiomycota</taxon>
        <taxon>Agaricomycotina</taxon>
        <taxon>Agaricomycetes</taxon>
        <taxon>Agaricomycetidae</taxon>
        <taxon>Agaricales</taxon>
        <taxon>Marasmiineae</taxon>
        <taxon>Mycenaceae</taxon>
        <taxon>Mycena</taxon>
    </lineage>
</organism>
<evidence type="ECO:0000313" key="1">
    <source>
        <dbReference type="EMBL" id="KAJ7730560.1"/>
    </source>
</evidence>